<evidence type="ECO:0000259" key="5">
    <source>
        <dbReference type="PROSITE" id="PS50929"/>
    </source>
</evidence>
<dbReference type="Gene3D" id="1.20.1560.10">
    <property type="entry name" value="ABC transporter type 1, transmembrane domain"/>
    <property type="match status" value="1"/>
</dbReference>
<keyword evidence="6" id="KW-0378">Hydrolase</keyword>
<dbReference type="SFLD" id="SFLDG01144">
    <property type="entry name" value="C2.B.4:_PGP_Like"/>
    <property type="match status" value="1"/>
</dbReference>
<gene>
    <name evidence="6" type="ORF">HFZ78_08020</name>
</gene>
<accession>A0A6H1P027</accession>
<dbReference type="GO" id="GO:0140359">
    <property type="term" value="F:ABC-type transporter activity"/>
    <property type="evidence" value="ECO:0007669"/>
    <property type="project" value="InterPro"/>
</dbReference>
<organism evidence="6 7">
    <name type="scientific">Priestia megaterium</name>
    <name type="common">Bacillus megaterium</name>
    <dbReference type="NCBI Taxonomy" id="1404"/>
    <lineage>
        <taxon>Bacteria</taxon>
        <taxon>Bacillati</taxon>
        <taxon>Bacillota</taxon>
        <taxon>Bacilli</taxon>
        <taxon>Bacillales</taxon>
        <taxon>Bacillaceae</taxon>
        <taxon>Priestia</taxon>
    </lineage>
</organism>
<dbReference type="NCBIfam" id="TIGR01484">
    <property type="entry name" value="HAD-SF-IIB"/>
    <property type="match status" value="1"/>
</dbReference>
<evidence type="ECO:0000313" key="7">
    <source>
        <dbReference type="Proteomes" id="UP000501868"/>
    </source>
</evidence>
<dbReference type="PANTHER" id="PTHR10000:SF8">
    <property type="entry name" value="HAD SUPERFAMILY HYDROLASE-LIKE, TYPE 3"/>
    <property type="match status" value="1"/>
</dbReference>
<dbReference type="InterPro" id="IPR036640">
    <property type="entry name" value="ABC1_TM_sf"/>
</dbReference>
<protein>
    <submittedName>
        <fullName evidence="6">Cof-type HAD-IIB family hydrolase</fullName>
    </submittedName>
</protein>
<reference evidence="6 7" key="2">
    <citation type="submission" date="2020-04" db="EMBL/GenBank/DDBJ databases">
        <authorList>
            <person name="Fomenkov A."/>
            <person name="Anton B.P."/>
            <person name="Roberts R.J."/>
        </authorList>
    </citation>
    <scope>NUCLEOTIDE SEQUENCE [LARGE SCALE GENOMIC DNA]</scope>
    <source>
        <strain evidence="6 7">S2</strain>
    </source>
</reference>
<reference evidence="6 7" key="1">
    <citation type="submission" date="2020-04" db="EMBL/GenBank/DDBJ databases">
        <title>Genome-Wide Identification of 5-Methylcytosine Sites in Bacterial Genomes By High-Throughput Sequencing of MspJI Restriction Fragments.</title>
        <authorList>
            <person name="Wu V."/>
        </authorList>
    </citation>
    <scope>NUCLEOTIDE SEQUENCE [LARGE SCALE GENOMIC DNA]</scope>
    <source>
        <strain evidence="6 7">S2</strain>
    </source>
</reference>
<keyword evidence="3" id="KW-1133">Transmembrane helix</keyword>
<dbReference type="InterPro" id="IPR036412">
    <property type="entry name" value="HAD-like_sf"/>
</dbReference>
<dbReference type="SFLD" id="SFLDS00003">
    <property type="entry name" value="Haloacid_Dehalogenase"/>
    <property type="match status" value="1"/>
</dbReference>
<comment type="subcellular location">
    <subcellularLocation>
        <location evidence="1">Cell membrane</location>
        <topology evidence="1">Multi-pass membrane protein</topology>
    </subcellularLocation>
</comment>
<dbReference type="Proteomes" id="UP000501868">
    <property type="component" value="Chromosome"/>
</dbReference>
<dbReference type="SFLD" id="SFLDG01140">
    <property type="entry name" value="C2.B:_Phosphomannomutase_and_P"/>
    <property type="match status" value="1"/>
</dbReference>
<evidence type="ECO:0000256" key="2">
    <source>
        <dbReference type="ARBA" id="ARBA00022692"/>
    </source>
</evidence>
<dbReference type="GO" id="GO:0005886">
    <property type="term" value="C:plasma membrane"/>
    <property type="evidence" value="ECO:0007669"/>
    <property type="project" value="UniProtKB-SubCell"/>
</dbReference>
<dbReference type="PROSITE" id="PS01229">
    <property type="entry name" value="COF_2"/>
    <property type="match status" value="1"/>
</dbReference>
<evidence type="ECO:0000256" key="4">
    <source>
        <dbReference type="ARBA" id="ARBA00023136"/>
    </source>
</evidence>
<dbReference type="PROSITE" id="PS50929">
    <property type="entry name" value="ABC_TM1F"/>
    <property type="match status" value="1"/>
</dbReference>
<keyword evidence="2" id="KW-0812">Transmembrane</keyword>
<dbReference type="AlphaFoldDB" id="A0A6H1P027"/>
<proteinExistence type="predicted"/>
<dbReference type="InterPro" id="IPR000150">
    <property type="entry name" value="Cof"/>
</dbReference>
<dbReference type="NCBIfam" id="TIGR00099">
    <property type="entry name" value="Cof-subfamily"/>
    <property type="match status" value="1"/>
</dbReference>
<dbReference type="Gene3D" id="3.40.50.1000">
    <property type="entry name" value="HAD superfamily/HAD-like"/>
    <property type="match status" value="1"/>
</dbReference>
<dbReference type="GO" id="GO:0000287">
    <property type="term" value="F:magnesium ion binding"/>
    <property type="evidence" value="ECO:0007669"/>
    <property type="project" value="TreeGrafter"/>
</dbReference>
<evidence type="ECO:0000256" key="3">
    <source>
        <dbReference type="ARBA" id="ARBA00022989"/>
    </source>
</evidence>
<evidence type="ECO:0000313" key="6">
    <source>
        <dbReference type="EMBL" id="QIZ06661.1"/>
    </source>
</evidence>
<dbReference type="SUPFAM" id="SSF90123">
    <property type="entry name" value="ABC transporter transmembrane region"/>
    <property type="match status" value="1"/>
</dbReference>
<dbReference type="GO" id="GO:0016791">
    <property type="term" value="F:phosphatase activity"/>
    <property type="evidence" value="ECO:0007669"/>
    <property type="project" value="TreeGrafter"/>
</dbReference>
<dbReference type="GO" id="GO:0005524">
    <property type="term" value="F:ATP binding"/>
    <property type="evidence" value="ECO:0007669"/>
    <property type="project" value="InterPro"/>
</dbReference>
<evidence type="ECO:0000256" key="1">
    <source>
        <dbReference type="ARBA" id="ARBA00004651"/>
    </source>
</evidence>
<sequence length="385" mass="44167">MFNPYIAGKIIDKVIYGHQNDLLWPLLGLMIGVTITKIVIRYRYQLMFERISQNVIFTIREELYTRLPQLDFSFYDRTKTGDIMARMTGDLEAVRQFTAWAIYIIFENERTRGIHMGNFKMVCLDIDGTLLNSRHEISDKTKQVIQNVANDKHIPVILVSARMPKGMLFLQKALNIVQPIICYSGALIWNHGDLQLNITIPVSDVKKVYTIVKNLGIHISLYKDDEWYIEEMDEWAKQESEITSITPAISDFSNLFTIWEQESTGPNKILCMAESPDIQQLDTTMKEYPSNHLNIYPSKPTYLEIMPKHTTKTSAIEFLCEEFDILKNEIIAIGDNYNDMNMIEFAGLGIAMGNAPEQVKQIANDITLSNDEDGVAEALKKYILS</sequence>
<name>A0A6H1P027_PRIMG</name>
<dbReference type="InterPro" id="IPR006379">
    <property type="entry name" value="HAD-SF_hydro_IIB"/>
</dbReference>
<dbReference type="Gene3D" id="3.30.1240.10">
    <property type="match status" value="1"/>
</dbReference>
<dbReference type="PANTHER" id="PTHR10000">
    <property type="entry name" value="PHOSPHOSERINE PHOSPHATASE"/>
    <property type="match status" value="1"/>
</dbReference>
<keyword evidence="4" id="KW-0472">Membrane</keyword>
<feature type="domain" description="ABC transmembrane type-1" evidence="5">
    <location>
        <begin position="1"/>
        <end position="108"/>
    </location>
</feature>
<dbReference type="EMBL" id="CP051128">
    <property type="protein sequence ID" value="QIZ06661.1"/>
    <property type="molecule type" value="Genomic_DNA"/>
</dbReference>
<dbReference type="InterPro" id="IPR011527">
    <property type="entry name" value="ABC1_TM_dom"/>
</dbReference>
<dbReference type="CDD" id="cd07516">
    <property type="entry name" value="HAD_Pase"/>
    <property type="match status" value="1"/>
</dbReference>
<dbReference type="SUPFAM" id="SSF56784">
    <property type="entry name" value="HAD-like"/>
    <property type="match status" value="1"/>
</dbReference>
<dbReference type="Pfam" id="PF08282">
    <property type="entry name" value="Hydrolase_3"/>
    <property type="match status" value="1"/>
</dbReference>
<dbReference type="GO" id="GO:0005829">
    <property type="term" value="C:cytosol"/>
    <property type="evidence" value="ECO:0007669"/>
    <property type="project" value="TreeGrafter"/>
</dbReference>
<dbReference type="InterPro" id="IPR023214">
    <property type="entry name" value="HAD_sf"/>
</dbReference>
<dbReference type="Pfam" id="PF00664">
    <property type="entry name" value="ABC_membrane"/>
    <property type="match status" value="1"/>
</dbReference>